<dbReference type="RefSeq" id="WP_281763123.1">
    <property type="nucleotide sequence ID" value="NZ_AP026709.1"/>
</dbReference>
<dbReference type="Proteomes" id="UP001317742">
    <property type="component" value="Chromosome"/>
</dbReference>
<sequence>MDNSFYYQATTEEGACPFCGEFVSKGASVCGNCQAVHGQQVTAGSFSTIIILSMTILYSISAWLMTDYVIVGMIVFVVLMYLHMLWIGKYRTTTGWFRD</sequence>
<gene>
    <name evidence="2" type="ORF">SYK_16260</name>
</gene>
<keyword evidence="3" id="KW-1185">Reference proteome</keyword>
<keyword evidence="1" id="KW-0812">Transmembrane</keyword>
<evidence type="ECO:0000313" key="2">
    <source>
        <dbReference type="EMBL" id="BDQ37266.1"/>
    </source>
</evidence>
<evidence type="ECO:0000256" key="1">
    <source>
        <dbReference type="SAM" id="Phobius"/>
    </source>
</evidence>
<feature type="transmembrane region" description="Helical" evidence="1">
    <location>
        <begin position="70"/>
        <end position="88"/>
    </location>
</feature>
<accession>A0ABM8B0N2</accession>
<keyword evidence="1" id="KW-1133">Transmembrane helix</keyword>
<reference evidence="2 3" key="1">
    <citation type="submission" date="2022-08" db="EMBL/GenBank/DDBJ databases">
        <title>Genome Sequence of the sulphate-reducing bacterium, Pseudodesulfovibrio sp. SYK.</title>
        <authorList>
            <person name="Kondo R."/>
            <person name="Kataoka T."/>
        </authorList>
    </citation>
    <scope>NUCLEOTIDE SEQUENCE [LARGE SCALE GENOMIC DNA]</scope>
    <source>
        <strain evidence="2 3">SYK</strain>
    </source>
</reference>
<name>A0ABM8B0N2_9BACT</name>
<feature type="transmembrane region" description="Helical" evidence="1">
    <location>
        <begin position="46"/>
        <end position="64"/>
    </location>
</feature>
<dbReference type="EMBL" id="AP026709">
    <property type="protein sequence ID" value="BDQ37266.1"/>
    <property type="molecule type" value="Genomic_DNA"/>
</dbReference>
<organism evidence="2 3">
    <name type="scientific">Pseudodesulfovibrio nedwellii</name>
    <dbReference type="NCBI Taxonomy" id="2973072"/>
    <lineage>
        <taxon>Bacteria</taxon>
        <taxon>Pseudomonadati</taxon>
        <taxon>Thermodesulfobacteriota</taxon>
        <taxon>Desulfovibrionia</taxon>
        <taxon>Desulfovibrionales</taxon>
        <taxon>Desulfovibrionaceae</taxon>
    </lineage>
</organism>
<protein>
    <recommendedName>
        <fullName evidence="4">DUF983 domain-containing protein</fullName>
    </recommendedName>
</protein>
<evidence type="ECO:0008006" key="4">
    <source>
        <dbReference type="Google" id="ProtNLM"/>
    </source>
</evidence>
<keyword evidence="1" id="KW-0472">Membrane</keyword>
<evidence type="ECO:0000313" key="3">
    <source>
        <dbReference type="Proteomes" id="UP001317742"/>
    </source>
</evidence>
<proteinExistence type="predicted"/>